<dbReference type="PANTHER" id="PTHR46033:SF8">
    <property type="entry name" value="PROTEIN MAINTENANCE OF MERISTEMS-LIKE"/>
    <property type="match status" value="1"/>
</dbReference>
<evidence type="ECO:0000259" key="1">
    <source>
        <dbReference type="Pfam" id="PF10536"/>
    </source>
</evidence>
<dbReference type="Pfam" id="PF10536">
    <property type="entry name" value="PMD"/>
    <property type="match status" value="1"/>
</dbReference>
<dbReference type="Proteomes" id="UP000289738">
    <property type="component" value="Chromosome B10"/>
</dbReference>
<reference evidence="2 3" key="1">
    <citation type="submission" date="2019-01" db="EMBL/GenBank/DDBJ databases">
        <title>Sequencing of cultivated peanut Arachis hypogaea provides insights into genome evolution and oil improvement.</title>
        <authorList>
            <person name="Chen X."/>
        </authorList>
    </citation>
    <scope>NUCLEOTIDE SEQUENCE [LARGE SCALE GENOMIC DNA]</scope>
    <source>
        <strain evidence="3">cv. Fuhuasheng</strain>
        <tissue evidence="2">Leaves</tissue>
    </source>
</reference>
<dbReference type="GO" id="GO:0010073">
    <property type="term" value="P:meristem maintenance"/>
    <property type="evidence" value="ECO:0007669"/>
    <property type="project" value="InterPro"/>
</dbReference>
<name>A0A444WYI3_ARAHY</name>
<dbReference type="AlphaFoldDB" id="A0A444WYI3"/>
<dbReference type="InterPro" id="IPR019557">
    <property type="entry name" value="AminoTfrase-like_pln_mobile"/>
</dbReference>
<keyword evidence="3" id="KW-1185">Reference proteome</keyword>
<organism evidence="2 3">
    <name type="scientific">Arachis hypogaea</name>
    <name type="common">Peanut</name>
    <dbReference type="NCBI Taxonomy" id="3818"/>
    <lineage>
        <taxon>Eukaryota</taxon>
        <taxon>Viridiplantae</taxon>
        <taxon>Streptophyta</taxon>
        <taxon>Embryophyta</taxon>
        <taxon>Tracheophyta</taxon>
        <taxon>Spermatophyta</taxon>
        <taxon>Magnoliopsida</taxon>
        <taxon>eudicotyledons</taxon>
        <taxon>Gunneridae</taxon>
        <taxon>Pentapetalae</taxon>
        <taxon>rosids</taxon>
        <taxon>fabids</taxon>
        <taxon>Fabales</taxon>
        <taxon>Fabaceae</taxon>
        <taxon>Papilionoideae</taxon>
        <taxon>50 kb inversion clade</taxon>
        <taxon>dalbergioids sensu lato</taxon>
        <taxon>Dalbergieae</taxon>
        <taxon>Pterocarpus clade</taxon>
        <taxon>Arachis</taxon>
    </lineage>
</organism>
<proteinExistence type="predicted"/>
<accession>A0A444WYI3</accession>
<dbReference type="PANTHER" id="PTHR46033">
    <property type="entry name" value="PROTEIN MAIN-LIKE 2"/>
    <property type="match status" value="1"/>
</dbReference>
<sequence>MKAGFGDAVLLRDFVFDNSIIIAFVERWRLETHTFHMPWGECTITLQDVAYHLGLRADGNPVGGCFRDFQTWYHTGAWGLVERLLGSRPPAVVQQGAQRTEAFSLKLTWLRDRLRQMPPDASNPNTLRQYARCYIMLMIGGYLLTDK</sequence>
<feature type="domain" description="Aminotransferase-like plant mobile" evidence="1">
    <location>
        <begin position="4"/>
        <end position="146"/>
    </location>
</feature>
<protein>
    <recommendedName>
        <fullName evidence="1">Aminotransferase-like plant mobile domain-containing protein</fullName>
    </recommendedName>
</protein>
<comment type="caution">
    <text evidence="2">The sequence shown here is derived from an EMBL/GenBank/DDBJ whole genome shotgun (WGS) entry which is preliminary data.</text>
</comment>
<evidence type="ECO:0000313" key="2">
    <source>
        <dbReference type="EMBL" id="RYQ82471.1"/>
    </source>
</evidence>
<gene>
    <name evidence="2" type="ORF">Ahy_B10g101057</name>
</gene>
<dbReference type="InterPro" id="IPR044824">
    <property type="entry name" value="MAIN-like"/>
</dbReference>
<evidence type="ECO:0000313" key="3">
    <source>
        <dbReference type="Proteomes" id="UP000289738"/>
    </source>
</evidence>
<dbReference type="EMBL" id="SDMP01000020">
    <property type="protein sequence ID" value="RYQ82471.1"/>
    <property type="molecule type" value="Genomic_DNA"/>
</dbReference>